<evidence type="ECO:0000313" key="15">
    <source>
        <dbReference type="EMBL" id="CAG5112724.1"/>
    </source>
</evidence>
<comment type="catalytic activity">
    <reaction evidence="8">
        <text>L-threonyl-[protein] + ATP = O-phospho-L-threonyl-[protein] + ADP + H(+)</text>
        <dbReference type="Rhea" id="RHEA:46608"/>
        <dbReference type="Rhea" id="RHEA-COMP:11060"/>
        <dbReference type="Rhea" id="RHEA-COMP:11605"/>
        <dbReference type="ChEBI" id="CHEBI:15378"/>
        <dbReference type="ChEBI" id="CHEBI:30013"/>
        <dbReference type="ChEBI" id="CHEBI:30616"/>
        <dbReference type="ChEBI" id="CHEBI:61977"/>
        <dbReference type="ChEBI" id="CHEBI:456216"/>
        <dbReference type="EC" id="2.7.11.1"/>
    </reaction>
</comment>
<dbReference type="CDD" id="cd05123">
    <property type="entry name" value="STKc_AGC"/>
    <property type="match status" value="1"/>
</dbReference>
<keyword evidence="6 11" id="KW-0067">ATP-binding</keyword>
<dbReference type="SMART" id="SM00220">
    <property type="entry name" value="S_TKc"/>
    <property type="match status" value="1"/>
</dbReference>
<keyword evidence="2" id="KW-0723">Serine/threonine-protein kinase</keyword>
<evidence type="ECO:0000259" key="14">
    <source>
        <dbReference type="PROSITE" id="PS50039"/>
    </source>
</evidence>
<dbReference type="PROSITE" id="PS50039">
    <property type="entry name" value="FORK_HEAD_3"/>
    <property type="match status" value="1"/>
</dbReference>
<feature type="compositionally biased region" description="Polar residues" evidence="12">
    <location>
        <begin position="635"/>
        <end position="648"/>
    </location>
</feature>
<dbReference type="InterPro" id="IPR000719">
    <property type="entry name" value="Prot_kinase_dom"/>
</dbReference>
<dbReference type="Pfam" id="PF00069">
    <property type="entry name" value="Pkinase"/>
    <property type="match status" value="1"/>
</dbReference>
<evidence type="ECO:0000256" key="11">
    <source>
        <dbReference type="PROSITE-ProRule" id="PRU10141"/>
    </source>
</evidence>
<evidence type="ECO:0000256" key="12">
    <source>
        <dbReference type="SAM" id="MobiDB-lite"/>
    </source>
</evidence>
<dbReference type="EC" id="2.7.11.1" evidence="1"/>
<dbReference type="PROSITE" id="PS00108">
    <property type="entry name" value="PROTEIN_KINASE_ST"/>
    <property type="match status" value="1"/>
</dbReference>
<evidence type="ECO:0000259" key="13">
    <source>
        <dbReference type="PROSITE" id="PS50011"/>
    </source>
</evidence>
<comment type="subcellular location">
    <subcellularLocation>
        <location evidence="10">Nucleus</location>
    </subcellularLocation>
</comment>
<gene>
    <name evidence="15" type="ORF">OKIOD_LOCUS15670</name>
</gene>
<dbReference type="Gene3D" id="3.30.200.20">
    <property type="entry name" value="Phosphorylase Kinase, domain 1"/>
    <property type="match status" value="1"/>
</dbReference>
<evidence type="ECO:0000256" key="10">
    <source>
        <dbReference type="PROSITE-ProRule" id="PRU00089"/>
    </source>
</evidence>
<evidence type="ECO:0000256" key="2">
    <source>
        <dbReference type="ARBA" id="ARBA00022527"/>
    </source>
</evidence>
<dbReference type="CDD" id="cd20032">
    <property type="entry name" value="FH_FOXO"/>
    <property type="match status" value="1"/>
</dbReference>
<dbReference type="InterPro" id="IPR001766">
    <property type="entry name" value="Fork_head_dom"/>
</dbReference>
<sequence length="689" mass="78562">MPRDRIPVQIVTLPDDPTRPLPGNPSEYRKVGKIGDGSYGNVTKAMNINNGQYYAIKTHKNLNSYSGDQIRYRLMNEITFLSSAHLLGNLDSPYVVELLDWFQSKDKNYSMVMDYHQMDLHKLMVSQDLTRSQIKLILAELVLAIEACHSRGVLHNDIKPENVLVTSDGHMVLTDFGIAELLLPGEKTFGRYGTPLYMAPESLQIKGHDFQADWWSLGVMAFELLAGYVPYEGRTSSDLTREQKKTLVYPASMDKVSKDFTQSLLKRNPKNRLSNDIERFKSHPFFSGIDWEALALGEVRSSLCKFCTDEEISIDQRKRKEPVHMPFEEDPETFEYNEIGIDQPTNVTEEFVLVLSDLAGSSPSNNEITIPIEQPRPQSVGSYEIYHNRTERTHQVIRPRSSTINEFSPYPSVNDNSSRKQRRGGNQSPGVYNGRRMTYAELIVEAIKSSKDSRMTLRQIYHWMSRNVREFGPNGGPGCPSTNSWKNSIRHNLSLHEMFKRVPNHTRGESAFWVIDTTPSNNNDIYYKQDNNQTWPHVRPELFRPSLTCPPNVRLEANYQVPNFDKIRQSATNSFCQDLIICEKFPELARIIFPKKEPKVEPIIRLPSISLDNIPDSHSDNELFSAMFSKPPSENDFSSCASPSNSEIFDSPHPSPSTADEGFDSISTLDNFELDDICMESDVNTIFNM</sequence>
<evidence type="ECO:0000313" key="16">
    <source>
        <dbReference type="Proteomes" id="UP001158576"/>
    </source>
</evidence>
<feature type="domain" description="Protein kinase" evidence="13">
    <location>
        <begin position="28"/>
        <end position="286"/>
    </location>
</feature>
<dbReference type="InterPro" id="IPR030456">
    <property type="entry name" value="TF_fork_head_CS_2"/>
</dbReference>
<dbReference type="SMART" id="SM00339">
    <property type="entry name" value="FH"/>
    <property type="match status" value="1"/>
</dbReference>
<proteinExistence type="predicted"/>
<keyword evidence="3" id="KW-0808">Transferase</keyword>
<feature type="DNA-binding region" description="Fork-head" evidence="10">
    <location>
        <begin position="437"/>
        <end position="516"/>
    </location>
</feature>
<evidence type="ECO:0000256" key="5">
    <source>
        <dbReference type="ARBA" id="ARBA00022777"/>
    </source>
</evidence>
<dbReference type="InterPro" id="IPR050236">
    <property type="entry name" value="Ser_Thr_kinase_AGC"/>
</dbReference>
<keyword evidence="7 10" id="KW-0238">DNA-binding</keyword>
<dbReference type="SUPFAM" id="SSF46785">
    <property type="entry name" value="Winged helix' DNA-binding domain"/>
    <property type="match status" value="1"/>
</dbReference>
<evidence type="ECO:0000256" key="9">
    <source>
        <dbReference type="ARBA" id="ARBA00048679"/>
    </source>
</evidence>
<reference evidence="15 16" key="1">
    <citation type="submission" date="2021-04" db="EMBL/GenBank/DDBJ databases">
        <authorList>
            <person name="Bliznina A."/>
        </authorList>
    </citation>
    <scope>NUCLEOTIDE SEQUENCE [LARGE SCALE GENOMIC DNA]</scope>
</reference>
<dbReference type="InterPro" id="IPR011009">
    <property type="entry name" value="Kinase-like_dom_sf"/>
</dbReference>
<dbReference type="InterPro" id="IPR045270">
    <property type="entry name" value="STKc_AGC"/>
</dbReference>
<keyword evidence="10" id="KW-0539">Nucleus</keyword>
<feature type="region of interest" description="Disordered" evidence="12">
    <location>
        <begin position="391"/>
        <end position="433"/>
    </location>
</feature>
<dbReference type="PROSITE" id="PS00658">
    <property type="entry name" value="FORK_HEAD_2"/>
    <property type="match status" value="1"/>
</dbReference>
<keyword evidence="5" id="KW-0418">Kinase</keyword>
<dbReference type="PROSITE" id="PS00107">
    <property type="entry name" value="PROTEIN_KINASE_ATP"/>
    <property type="match status" value="1"/>
</dbReference>
<dbReference type="Pfam" id="PF00250">
    <property type="entry name" value="Forkhead"/>
    <property type="match status" value="1"/>
</dbReference>
<dbReference type="EMBL" id="OU015567">
    <property type="protein sequence ID" value="CAG5112724.1"/>
    <property type="molecule type" value="Genomic_DNA"/>
</dbReference>
<evidence type="ECO:0000256" key="6">
    <source>
        <dbReference type="ARBA" id="ARBA00022840"/>
    </source>
</evidence>
<feature type="binding site" evidence="11">
    <location>
        <position position="57"/>
    </location>
    <ligand>
        <name>ATP</name>
        <dbReference type="ChEBI" id="CHEBI:30616"/>
    </ligand>
</feature>
<dbReference type="PROSITE" id="PS50011">
    <property type="entry name" value="PROTEIN_KINASE_DOM"/>
    <property type="match status" value="1"/>
</dbReference>
<protein>
    <recommendedName>
        <fullName evidence="1">non-specific serine/threonine protein kinase</fullName>
        <ecNumber evidence="1">2.7.11.1</ecNumber>
    </recommendedName>
</protein>
<feature type="domain" description="Fork-head" evidence="14">
    <location>
        <begin position="437"/>
        <end position="516"/>
    </location>
</feature>
<dbReference type="InterPro" id="IPR036388">
    <property type="entry name" value="WH-like_DNA-bd_sf"/>
</dbReference>
<organism evidence="15 16">
    <name type="scientific">Oikopleura dioica</name>
    <name type="common">Tunicate</name>
    <dbReference type="NCBI Taxonomy" id="34765"/>
    <lineage>
        <taxon>Eukaryota</taxon>
        <taxon>Metazoa</taxon>
        <taxon>Chordata</taxon>
        <taxon>Tunicata</taxon>
        <taxon>Appendicularia</taxon>
        <taxon>Copelata</taxon>
        <taxon>Oikopleuridae</taxon>
        <taxon>Oikopleura</taxon>
    </lineage>
</organism>
<evidence type="ECO:0000256" key="4">
    <source>
        <dbReference type="ARBA" id="ARBA00022741"/>
    </source>
</evidence>
<dbReference type="InterPro" id="IPR036390">
    <property type="entry name" value="WH_DNA-bd_sf"/>
</dbReference>
<feature type="compositionally biased region" description="Polar residues" evidence="12">
    <location>
        <begin position="400"/>
        <end position="416"/>
    </location>
</feature>
<feature type="region of interest" description="Disordered" evidence="12">
    <location>
        <begin position="635"/>
        <end position="662"/>
    </location>
</feature>
<dbReference type="SUPFAM" id="SSF56112">
    <property type="entry name" value="Protein kinase-like (PK-like)"/>
    <property type="match status" value="1"/>
</dbReference>
<dbReference type="PANTHER" id="PTHR24356">
    <property type="entry name" value="SERINE/THREONINE-PROTEIN KINASE"/>
    <property type="match status" value="1"/>
</dbReference>
<evidence type="ECO:0000256" key="1">
    <source>
        <dbReference type="ARBA" id="ARBA00012513"/>
    </source>
</evidence>
<accession>A0ABN7T556</accession>
<dbReference type="Gene3D" id="1.10.510.10">
    <property type="entry name" value="Transferase(Phosphotransferase) domain 1"/>
    <property type="match status" value="1"/>
</dbReference>
<evidence type="ECO:0000256" key="7">
    <source>
        <dbReference type="ARBA" id="ARBA00023125"/>
    </source>
</evidence>
<evidence type="ECO:0000256" key="8">
    <source>
        <dbReference type="ARBA" id="ARBA00047899"/>
    </source>
</evidence>
<dbReference type="Gene3D" id="1.10.10.10">
    <property type="entry name" value="Winged helix-like DNA-binding domain superfamily/Winged helix DNA-binding domain"/>
    <property type="match status" value="1"/>
</dbReference>
<dbReference type="InterPro" id="IPR008271">
    <property type="entry name" value="Ser/Thr_kinase_AS"/>
</dbReference>
<keyword evidence="4 11" id="KW-0547">Nucleotide-binding</keyword>
<dbReference type="Proteomes" id="UP001158576">
    <property type="component" value="Chromosome 2"/>
</dbReference>
<keyword evidence="16" id="KW-1185">Reference proteome</keyword>
<dbReference type="InterPro" id="IPR017441">
    <property type="entry name" value="Protein_kinase_ATP_BS"/>
</dbReference>
<name>A0ABN7T556_OIKDI</name>
<evidence type="ECO:0000256" key="3">
    <source>
        <dbReference type="ARBA" id="ARBA00022679"/>
    </source>
</evidence>
<comment type="catalytic activity">
    <reaction evidence="9">
        <text>L-seryl-[protein] + ATP = O-phospho-L-seryl-[protein] + ADP + H(+)</text>
        <dbReference type="Rhea" id="RHEA:17989"/>
        <dbReference type="Rhea" id="RHEA-COMP:9863"/>
        <dbReference type="Rhea" id="RHEA-COMP:11604"/>
        <dbReference type="ChEBI" id="CHEBI:15378"/>
        <dbReference type="ChEBI" id="CHEBI:29999"/>
        <dbReference type="ChEBI" id="CHEBI:30616"/>
        <dbReference type="ChEBI" id="CHEBI:83421"/>
        <dbReference type="ChEBI" id="CHEBI:456216"/>
        <dbReference type="EC" id="2.7.11.1"/>
    </reaction>
</comment>